<reference evidence="2" key="1">
    <citation type="journal article" date="2022" name="Nat. Commun.">
        <title>Chromosome evolution and the genetic basis of agronomically important traits in greater yam.</title>
        <authorList>
            <person name="Bredeson J.V."/>
            <person name="Lyons J.B."/>
            <person name="Oniyinde I.O."/>
            <person name="Okereke N.R."/>
            <person name="Kolade O."/>
            <person name="Nnabue I."/>
            <person name="Nwadili C.O."/>
            <person name="Hribova E."/>
            <person name="Parker M."/>
            <person name="Nwogha J."/>
            <person name="Shu S."/>
            <person name="Carlson J."/>
            <person name="Kariba R."/>
            <person name="Muthemba S."/>
            <person name="Knop K."/>
            <person name="Barton G.J."/>
            <person name="Sherwood A.V."/>
            <person name="Lopez-Montes A."/>
            <person name="Asiedu R."/>
            <person name="Jamnadass R."/>
            <person name="Muchugi A."/>
            <person name="Goodstein D."/>
            <person name="Egesi C.N."/>
            <person name="Featherston J."/>
            <person name="Asfaw A."/>
            <person name="Simpson G.G."/>
            <person name="Dolezel J."/>
            <person name="Hendre P.S."/>
            <person name="Van Deynze A."/>
            <person name="Kumar P.L."/>
            <person name="Obidiegwu J.E."/>
            <person name="Bhattacharjee R."/>
            <person name="Rokhsar D.S."/>
        </authorList>
    </citation>
    <scope>NUCLEOTIDE SEQUENCE [LARGE SCALE GENOMIC DNA]</scope>
    <source>
        <strain evidence="2">cv. TDa95/00328</strain>
    </source>
</reference>
<name>A0ACB7TWV5_DIOAL</name>
<gene>
    <name evidence="1" type="ORF">IHE45_19G023800</name>
</gene>
<keyword evidence="2" id="KW-1185">Reference proteome</keyword>
<proteinExistence type="predicted"/>
<comment type="caution">
    <text evidence="1">The sequence shown here is derived from an EMBL/GenBank/DDBJ whole genome shotgun (WGS) entry which is preliminary data.</text>
</comment>
<evidence type="ECO:0000313" key="2">
    <source>
        <dbReference type="Proteomes" id="UP000827976"/>
    </source>
</evidence>
<sequence>MAMVRLHLPPPFSSKPPPNPNPSPLSSSEILTSTSDAGLLFREKLLYLQRDLHIDASRALAANPALRSAPLPSLRAASDALLSHGFLPDDAARVLSHHPSLLTSDPEDPLIAALRFLRGPVGIPLSHLRRTVLRCPRLLVTSVPNQLQPTLYFLRRFGFVGSHRITSQTALLLVSSVEKTLIPKLDFIQSLGFSYKETQKMVLRSPGLLTFSIENNFKPKWDFLVNEMGRDLKELKEFPQYFAFSLEGRIKPRQQMLVESGLSMPLADMLKLSDGAFREQLIDLRIASLDTRL</sequence>
<accession>A0ACB7TWV5</accession>
<protein>
    <submittedName>
        <fullName evidence="1">mTERF domain-containing protein mitochondrial protein</fullName>
    </submittedName>
</protein>
<dbReference type="Proteomes" id="UP000827976">
    <property type="component" value="Chromosome 19"/>
</dbReference>
<dbReference type="EMBL" id="CM037029">
    <property type="protein sequence ID" value="KAH7652534.1"/>
    <property type="molecule type" value="Genomic_DNA"/>
</dbReference>
<organism evidence="1 2">
    <name type="scientific">Dioscorea alata</name>
    <name type="common">Purple yam</name>
    <dbReference type="NCBI Taxonomy" id="55571"/>
    <lineage>
        <taxon>Eukaryota</taxon>
        <taxon>Viridiplantae</taxon>
        <taxon>Streptophyta</taxon>
        <taxon>Embryophyta</taxon>
        <taxon>Tracheophyta</taxon>
        <taxon>Spermatophyta</taxon>
        <taxon>Magnoliopsida</taxon>
        <taxon>Liliopsida</taxon>
        <taxon>Dioscoreales</taxon>
        <taxon>Dioscoreaceae</taxon>
        <taxon>Dioscorea</taxon>
    </lineage>
</organism>
<evidence type="ECO:0000313" key="1">
    <source>
        <dbReference type="EMBL" id="KAH7652534.1"/>
    </source>
</evidence>